<feature type="domain" description="Non-contractile tail sheath TIM barrel" evidence="3">
    <location>
        <begin position="213"/>
        <end position="557"/>
    </location>
</feature>
<protein>
    <submittedName>
        <fullName evidence="4">DUF2460 domain-containing protein</fullName>
    </submittedName>
</protein>
<dbReference type="Pfam" id="PF23845">
    <property type="entry name" value="TIM-barrel_NCTSP"/>
    <property type="match status" value="1"/>
</dbReference>
<evidence type="ECO:0000259" key="3">
    <source>
        <dbReference type="Pfam" id="PF23845"/>
    </source>
</evidence>
<name>A0ABT8ZMF6_9SPHN</name>
<keyword evidence="5" id="KW-1185">Reference proteome</keyword>
<dbReference type="Pfam" id="PF09343">
    <property type="entry name" value="DUF2460"/>
    <property type="match status" value="1"/>
</dbReference>
<dbReference type="InterPro" id="IPR057122">
    <property type="entry name" value="TIM-barrel_NCTSP"/>
</dbReference>
<dbReference type="Proteomes" id="UP001176471">
    <property type="component" value="Unassembled WGS sequence"/>
</dbReference>
<feature type="domain" description="Non-contractile tail sheath N-terminal" evidence="2">
    <location>
        <begin position="19"/>
        <end position="208"/>
    </location>
</feature>
<evidence type="ECO:0000313" key="5">
    <source>
        <dbReference type="Proteomes" id="UP001176471"/>
    </source>
</evidence>
<reference evidence="4" key="1">
    <citation type="submission" date="2023-07" db="EMBL/GenBank/DDBJ databases">
        <title>Bacterial whole genome sequence for Sphingobium sp. HBC34.</title>
        <authorList>
            <person name="Le V."/>
            <person name="Ko S.-R."/>
            <person name="Ahn C.-Y."/>
            <person name="Oh H.-M."/>
        </authorList>
    </citation>
    <scope>NUCLEOTIDE SEQUENCE</scope>
    <source>
        <strain evidence="4">HBC34</strain>
    </source>
</reference>
<dbReference type="Pfam" id="PF23844">
    <property type="entry name" value="NCTSP_N"/>
    <property type="match status" value="1"/>
</dbReference>
<evidence type="ECO:0000313" key="4">
    <source>
        <dbReference type="EMBL" id="MDO7834940.1"/>
    </source>
</evidence>
<organism evidence="4 5">
    <name type="scientific">Sphingobium cyanobacteriorum</name>
    <dbReference type="NCBI Taxonomy" id="3063954"/>
    <lineage>
        <taxon>Bacteria</taxon>
        <taxon>Pseudomonadati</taxon>
        <taxon>Pseudomonadota</taxon>
        <taxon>Alphaproteobacteria</taxon>
        <taxon>Sphingomonadales</taxon>
        <taxon>Sphingomonadaceae</taxon>
        <taxon>Sphingobium</taxon>
    </lineage>
</organism>
<proteinExistence type="predicted"/>
<feature type="domain" description="DUF2460" evidence="1">
    <location>
        <begin position="572"/>
        <end position="774"/>
    </location>
</feature>
<accession>A0ABT8ZMF6</accession>
<dbReference type="InterPro" id="IPR011740">
    <property type="entry name" value="DUF2460"/>
</dbReference>
<comment type="caution">
    <text evidence="4">The sequence shown here is derived from an EMBL/GenBank/DDBJ whole genome shotgun (WGS) entry which is preliminary data.</text>
</comment>
<dbReference type="EMBL" id="JAUQOM010000002">
    <property type="protein sequence ID" value="MDO7834940.1"/>
    <property type="molecule type" value="Genomic_DNA"/>
</dbReference>
<evidence type="ECO:0000259" key="1">
    <source>
        <dbReference type="Pfam" id="PF09343"/>
    </source>
</evidence>
<gene>
    <name evidence="4" type="ORF">Q4610_07750</name>
</gene>
<dbReference type="RefSeq" id="WP_304535403.1">
    <property type="nucleotide sequence ID" value="NZ_JAUQOM010000002.1"/>
</dbReference>
<evidence type="ECO:0000259" key="2">
    <source>
        <dbReference type="Pfam" id="PF23844"/>
    </source>
</evidence>
<sequence length="775" mass="82932">MSIGYWLADARRGQEAGYLKRFAATHWTVNFPRPMMASVVTTAPDALRVDTVFYGSGDLAGLIWEAEDIWSHPLLAYETRRDFRDCTLSFRWRSAGLRRLDETHGPTLTIEGRDASGAPRAWYVRLWNYASGGPEDAVITLDFAALDGGYLLPGEADPVWAGDVDRMFLSLVPPDYDAGDTPFASGQEGWAELSDLRCDGAGSVLAVGDVMLPEHGLSMATGYDDCFNQTPARVVGAIHALGYRGAINHYVGMSHYFRLERSGGGLYVSLTGGALNAPCAAWHRDFAGQAKALGFDVIWSLSYELFDAHCWNDWKQRAENGDPALTGWVPPSTLLSPAHGGAMAYVQAVAGAFVSIGLEAGLPILFQVGEPWWWVMPGDGRICIYDDAARAALGGSPVSIASIWEPLDAAQCALLDAAGALLAGSTAALCAAVRAVAPGAVTHLLAYLPTILDPRAPEAKRANMPVGWASPAFDVLQLEDYDWVTEGRPNLTARGVALATARLGYPVEEQHYFSGFVLLPGQAGQWREIVAAARASVARGTAATFIWALPQACRDGFTCFSIDGEDEVQAFDDVLFPIAIGREASLAPAFSTQIVESPAGHERRSSDWADARLSYDAGPGVRSEADIATLIAFFRARRGAARGFRFTDPYDDRSGAPGVAPGPLDQRLGIGDGVRAEFPLARYYGVGADAQARIITRPVAGSIRIAADGVELTEGWSHAGGGVIAFDVAPAAGVVLTAGFRFDVPVRFAEDRLEINRATFAAGEAVSVPLVEIRE</sequence>
<dbReference type="NCBIfam" id="TIGR02217">
    <property type="entry name" value="chp_TIGR02217"/>
    <property type="match status" value="1"/>
</dbReference>
<dbReference type="InterPro" id="IPR057102">
    <property type="entry name" value="NCTSP_N"/>
</dbReference>